<accession>A0A1Y2APA6</accession>
<feature type="region of interest" description="Disordered" evidence="3">
    <location>
        <begin position="41"/>
        <end position="85"/>
    </location>
</feature>
<evidence type="ECO:0000256" key="1">
    <source>
        <dbReference type="ARBA" id="ARBA00023125"/>
    </source>
</evidence>
<dbReference type="Pfam" id="PF00436">
    <property type="entry name" value="SSB"/>
    <property type="match status" value="1"/>
</dbReference>
<gene>
    <name evidence="4" type="ORF">BCR33DRAFT_727910</name>
</gene>
<comment type="caution">
    <text evidence="4">The sequence shown here is derived from an EMBL/GenBank/DDBJ whole genome shotgun (WGS) entry which is preliminary data.</text>
</comment>
<organism evidence="4 5">
    <name type="scientific">Rhizoclosmatium globosum</name>
    <dbReference type="NCBI Taxonomy" id="329046"/>
    <lineage>
        <taxon>Eukaryota</taxon>
        <taxon>Fungi</taxon>
        <taxon>Fungi incertae sedis</taxon>
        <taxon>Chytridiomycota</taxon>
        <taxon>Chytridiomycota incertae sedis</taxon>
        <taxon>Chytridiomycetes</taxon>
        <taxon>Chytridiales</taxon>
        <taxon>Chytriomycetaceae</taxon>
        <taxon>Rhizoclosmatium</taxon>
    </lineage>
</organism>
<dbReference type="GO" id="GO:0003697">
    <property type="term" value="F:single-stranded DNA binding"/>
    <property type="evidence" value="ECO:0007669"/>
    <property type="project" value="InterPro"/>
</dbReference>
<dbReference type="InterPro" id="IPR012340">
    <property type="entry name" value="NA-bd_OB-fold"/>
</dbReference>
<dbReference type="InterPro" id="IPR011344">
    <property type="entry name" value="ssDNA-bd"/>
</dbReference>
<evidence type="ECO:0000256" key="2">
    <source>
        <dbReference type="PIRNR" id="PIRNR002070"/>
    </source>
</evidence>
<dbReference type="OrthoDB" id="1078367at2759"/>
<dbReference type="InterPro" id="IPR000424">
    <property type="entry name" value="Primosome_PriB/ssb"/>
</dbReference>
<comment type="subcellular location">
    <subcellularLocation>
        <location evidence="2">Mitochondrion</location>
    </subcellularLocation>
</comment>
<feature type="compositionally biased region" description="Low complexity" evidence="3">
    <location>
        <begin position="46"/>
        <end position="69"/>
    </location>
</feature>
<protein>
    <recommendedName>
        <fullName evidence="2">Single-stranded DNA-binding protein</fullName>
    </recommendedName>
</protein>
<dbReference type="Gene3D" id="2.40.50.140">
    <property type="entry name" value="Nucleic acid-binding proteins"/>
    <property type="match status" value="1"/>
</dbReference>
<evidence type="ECO:0000313" key="4">
    <source>
        <dbReference type="EMBL" id="ORY23785.1"/>
    </source>
</evidence>
<dbReference type="SUPFAM" id="SSF50249">
    <property type="entry name" value="Nucleic acid-binding proteins"/>
    <property type="match status" value="1"/>
</dbReference>
<sequence>MLRTAATRNTISGVQSIGVVRDSSSFNKVILIGNVGGDPKYHSFTNNNNNNNNNNKGPSNQNTQPNNQSKDQAGGSSDQDRGVWSFSVATSRNTKRNNEWVSETDWHSIKHYSFANKFSFAEGKVSKGALVLVEGRLGYNKEEESGRTFVTVIADKVEVLNSRDRDERK</sequence>
<dbReference type="STRING" id="329046.A0A1Y2APA6"/>
<dbReference type="CDD" id="cd04496">
    <property type="entry name" value="SSB_OBF"/>
    <property type="match status" value="1"/>
</dbReference>
<dbReference type="EMBL" id="MCGO01000155">
    <property type="protein sequence ID" value="ORY23785.1"/>
    <property type="molecule type" value="Genomic_DNA"/>
</dbReference>
<dbReference type="Proteomes" id="UP000193642">
    <property type="component" value="Unassembled WGS sequence"/>
</dbReference>
<dbReference type="PROSITE" id="PS50935">
    <property type="entry name" value="SSB"/>
    <property type="match status" value="1"/>
</dbReference>
<keyword evidence="1 2" id="KW-0238">DNA-binding</keyword>
<dbReference type="PIRSF" id="PIRSF002070">
    <property type="entry name" value="SSB"/>
    <property type="match status" value="1"/>
</dbReference>
<keyword evidence="2" id="KW-0496">Mitochondrion</keyword>
<name>A0A1Y2APA6_9FUNG</name>
<dbReference type="AlphaFoldDB" id="A0A1Y2APA6"/>
<reference evidence="4 5" key="1">
    <citation type="submission" date="2016-07" db="EMBL/GenBank/DDBJ databases">
        <title>Pervasive Adenine N6-methylation of Active Genes in Fungi.</title>
        <authorList>
            <consortium name="DOE Joint Genome Institute"/>
            <person name="Mondo S.J."/>
            <person name="Dannebaum R.O."/>
            <person name="Kuo R.C."/>
            <person name="Labutti K."/>
            <person name="Haridas S."/>
            <person name="Kuo A."/>
            <person name="Salamov A."/>
            <person name="Ahrendt S.R."/>
            <person name="Lipzen A."/>
            <person name="Sullivan W."/>
            <person name="Andreopoulos W.B."/>
            <person name="Clum A."/>
            <person name="Lindquist E."/>
            <person name="Daum C."/>
            <person name="Ramamoorthy G.K."/>
            <person name="Gryganskyi A."/>
            <person name="Culley D."/>
            <person name="Magnuson J.K."/>
            <person name="James T.Y."/>
            <person name="O'Malley M.A."/>
            <person name="Stajich J.E."/>
            <person name="Spatafora J.W."/>
            <person name="Visel A."/>
            <person name="Grigoriev I.V."/>
        </authorList>
    </citation>
    <scope>NUCLEOTIDE SEQUENCE [LARGE SCALE GENOMIC DNA]</scope>
    <source>
        <strain evidence="4 5">JEL800</strain>
    </source>
</reference>
<keyword evidence="5" id="KW-1185">Reference proteome</keyword>
<proteinExistence type="predicted"/>
<evidence type="ECO:0000313" key="5">
    <source>
        <dbReference type="Proteomes" id="UP000193642"/>
    </source>
</evidence>
<evidence type="ECO:0000256" key="3">
    <source>
        <dbReference type="SAM" id="MobiDB-lite"/>
    </source>
</evidence>